<reference evidence="3" key="2">
    <citation type="submission" date="2020-05" db="UniProtKB">
        <authorList>
            <consortium name="EnsemblMetazoa"/>
        </authorList>
    </citation>
    <scope>IDENTIFICATION</scope>
    <source>
        <strain evidence="3">Epiroticus2</strain>
    </source>
</reference>
<proteinExistence type="predicted"/>
<evidence type="ECO:0000256" key="1">
    <source>
        <dbReference type="SAM" id="Phobius"/>
    </source>
</evidence>
<keyword evidence="1" id="KW-0812">Transmembrane</keyword>
<evidence type="ECO:0008006" key="5">
    <source>
        <dbReference type="Google" id="ProtNLM"/>
    </source>
</evidence>
<feature type="transmembrane region" description="Helical" evidence="1">
    <location>
        <begin position="211"/>
        <end position="230"/>
    </location>
</feature>
<feature type="chain" id="PRO_5008131372" description="Chloride channel CLIC-like protein 1" evidence="2">
    <location>
        <begin position="25"/>
        <end position="445"/>
    </location>
</feature>
<sequence length="445" mass="49946">MISISFRSVSLVCALFAVCHPIDCKQDAKWVKPGALDRWKEQQRKERYRESGDNPNCEAQAEAPFECNCPPPLEPPPPAPCSPDITEEQRLSLVFYRKLITTLFARDNLLTDPAAEDFLTTDLSLRISTRQLERLLDETSSARELNSIVAAVLEQASSTRRNTHYRENQCERLYMFLMQSFGSRIIDHLLPVLLLVTGCYIIRIISRVTHIHPFIAFLLLILSITVCNKWKECNENLARRSLRNMDSTSSSWTHIFGIRRNDVTSSLAICDPTKVLVESTVSIQAEYFRSIFKEFLDAYNKATQDLWFPQRMVVGLLMLGFAYVVIMSLLQVSVRSGFELFGTMVTSTMSRASGTAAPAAIGDGPQQQLPAINLSINIGDSTARSIALSEMLRQESQRIEDVATEEVLEAAPKEEAECLEAIAAPKKTSEEIISEVASKPQSEEK</sequence>
<name>A0A182PGU1_9DIPT</name>
<feature type="signal peptide" evidence="2">
    <location>
        <begin position="1"/>
        <end position="24"/>
    </location>
</feature>
<evidence type="ECO:0000256" key="2">
    <source>
        <dbReference type="SAM" id="SignalP"/>
    </source>
</evidence>
<dbReference type="AlphaFoldDB" id="A0A182PGU1"/>
<protein>
    <recommendedName>
        <fullName evidence="5">Chloride channel CLIC-like protein 1</fullName>
    </recommendedName>
</protein>
<keyword evidence="1" id="KW-0472">Membrane</keyword>
<evidence type="ECO:0000313" key="4">
    <source>
        <dbReference type="Proteomes" id="UP000075885"/>
    </source>
</evidence>
<keyword evidence="2" id="KW-0732">Signal</keyword>
<keyword evidence="1" id="KW-1133">Transmembrane helix</keyword>
<accession>A0A182PGU1</accession>
<feature type="transmembrane region" description="Helical" evidence="1">
    <location>
        <begin position="313"/>
        <end position="334"/>
    </location>
</feature>
<evidence type="ECO:0000313" key="3">
    <source>
        <dbReference type="EnsemblMetazoa" id="AEPI006150-PA"/>
    </source>
</evidence>
<dbReference type="Proteomes" id="UP000075885">
    <property type="component" value="Unassembled WGS sequence"/>
</dbReference>
<organism evidence="3 4">
    <name type="scientific">Anopheles epiroticus</name>
    <dbReference type="NCBI Taxonomy" id="199890"/>
    <lineage>
        <taxon>Eukaryota</taxon>
        <taxon>Metazoa</taxon>
        <taxon>Ecdysozoa</taxon>
        <taxon>Arthropoda</taxon>
        <taxon>Hexapoda</taxon>
        <taxon>Insecta</taxon>
        <taxon>Pterygota</taxon>
        <taxon>Neoptera</taxon>
        <taxon>Endopterygota</taxon>
        <taxon>Diptera</taxon>
        <taxon>Nematocera</taxon>
        <taxon>Culicoidea</taxon>
        <taxon>Culicidae</taxon>
        <taxon>Anophelinae</taxon>
        <taxon>Anopheles</taxon>
    </lineage>
</organism>
<dbReference type="EnsemblMetazoa" id="AEPI006150-RA">
    <property type="protein sequence ID" value="AEPI006150-PA"/>
    <property type="gene ID" value="AEPI006150"/>
</dbReference>
<reference evidence="4" key="1">
    <citation type="submission" date="2013-03" db="EMBL/GenBank/DDBJ databases">
        <title>The Genome Sequence of Anopheles epiroticus epiroticus2.</title>
        <authorList>
            <consortium name="The Broad Institute Genomics Platform"/>
            <person name="Neafsey D.E."/>
            <person name="Howell P."/>
            <person name="Walker B."/>
            <person name="Young S.K."/>
            <person name="Zeng Q."/>
            <person name="Gargeya S."/>
            <person name="Fitzgerald M."/>
            <person name="Haas B."/>
            <person name="Abouelleil A."/>
            <person name="Allen A.W."/>
            <person name="Alvarado L."/>
            <person name="Arachchi H.M."/>
            <person name="Berlin A.M."/>
            <person name="Chapman S.B."/>
            <person name="Gainer-Dewar J."/>
            <person name="Goldberg J."/>
            <person name="Griggs A."/>
            <person name="Gujja S."/>
            <person name="Hansen M."/>
            <person name="Howarth C."/>
            <person name="Imamovic A."/>
            <person name="Ireland A."/>
            <person name="Larimer J."/>
            <person name="McCowan C."/>
            <person name="Murphy C."/>
            <person name="Pearson M."/>
            <person name="Poon T.W."/>
            <person name="Priest M."/>
            <person name="Roberts A."/>
            <person name="Saif S."/>
            <person name="Shea T."/>
            <person name="Sisk P."/>
            <person name="Sykes S."/>
            <person name="Wortman J."/>
            <person name="Nusbaum C."/>
            <person name="Birren B."/>
        </authorList>
    </citation>
    <scope>NUCLEOTIDE SEQUENCE [LARGE SCALE GENOMIC DNA]</scope>
    <source>
        <strain evidence="4">Epiroticus2</strain>
    </source>
</reference>
<keyword evidence="4" id="KW-1185">Reference proteome</keyword>
<feature type="transmembrane region" description="Helical" evidence="1">
    <location>
        <begin position="185"/>
        <end position="205"/>
    </location>
</feature>
<dbReference type="VEuPathDB" id="VectorBase:AEPI006150"/>